<reference evidence="2 3" key="1">
    <citation type="submission" date="2014-04" db="EMBL/GenBank/DDBJ databases">
        <title>Genome evolution of avian class.</title>
        <authorList>
            <person name="Zhang G."/>
            <person name="Li C."/>
        </authorList>
    </citation>
    <scope>NUCLEOTIDE SEQUENCE [LARGE SCALE GENOMIC DNA]</scope>
    <source>
        <strain evidence="2">BGI_N331</strain>
    </source>
</reference>
<sequence length="117" mass="12344">MKLRALCDAQLSAKSVIPSLYSGKSPKPNKGLEDSSVTGAHSTPGSKPETPVLLKRPDTAKGARNQVMAEETKDEEGIIPNGMLSCANSSTVVSSPSQTMGQQRQLPVFAKICSKTD</sequence>
<dbReference type="EMBL" id="KK709200">
    <property type="protein sequence ID" value="KFQ32268.1"/>
    <property type="molecule type" value="Genomic_DNA"/>
</dbReference>
<dbReference type="PANTHER" id="PTHR35674">
    <property type="entry name" value="CDNA SEQUENCE CK137956"/>
    <property type="match status" value="1"/>
</dbReference>
<organism evidence="2 3">
    <name type="scientific">Merops nubicus</name>
    <name type="common">Northern carmine bee-eater</name>
    <dbReference type="NCBI Taxonomy" id="57421"/>
    <lineage>
        <taxon>Eukaryota</taxon>
        <taxon>Metazoa</taxon>
        <taxon>Chordata</taxon>
        <taxon>Craniata</taxon>
        <taxon>Vertebrata</taxon>
        <taxon>Euteleostomi</taxon>
        <taxon>Archelosauria</taxon>
        <taxon>Archosauria</taxon>
        <taxon>Dinosauria</taxon>
        <taxon>Saurischia</taxon>
        <taxon>Theropoda</taxon>
        <taxon>Coelurosauria</taxon>
        <taxon>Aves</taxon>
        <taxon>Neognathae</taxon>
        <taxon>Neoaves</taxon>
        <taxon>Telluraves</taxon>
        <taxon>Coraciimorphae</taxon>
        <taxon>Coraciiformes</taxon>
        <taxon>Meropidae</taxon>
        <taxon>Merops</taxon>
    </lineage>
</organism>
<keyword evidence="3" id="KW-1185">Reference proteome</keyword>
<dbReference type="InterPro" id="IPR031496">
    <property type="entry name" value="DUF4688"/>
</dbReference>
<dbReference type="Proteomes" id="UP000052967">
    <property type="component" value="Unassembled WGS sequence"/>
</dbReference>
<protein>
    <submittedName>
        <fullName evidence="2">Uncharacterized protein</fullName>
    </submittedName>
</protein>
<proteinExistence type="predicted"/>
<evidence type="ECO:0000313" key="3">
    <source>
        <dbReference type="Proteomes" id="UP000052967"/>
    </source>
</evidence>
<feature type="region of interest" description="Disordered" evidence="1">
    <location>
        <begin position="19"/>
        <end position="54"/>
    </location>
</feature>
<feature type="compositionally biased region" description="Polar residues" evidence="1">
    <location>
        <begin position="35"/>
        <end position="45"/>
    </location>
</feature>
<evidence type="ECO:0000256" key="1">
    <source>
        <dbReference type="SAM" id="MobiDB-lite"/>
    </source>
</evidence>
<gene>
    <name evidence="2" type="ORF">N331_02537</name>
</gene>
<name>A0A091QYI7_MERNU</name>
<dbReference type="PANTHER" id="PTHR35674:SF1">
    <property type="entry name" value="CDNA SEQUENCE CK137956"/>
    <property type="match status" value="1"/>
</dbReference>
<dbReference type="AlphaFoldDB" id="A0A091QYI7"/>
<accession>A0A091QYI7</accession>
<evidence type="ECO:0000313" key="2">
    <source>
        <dbReference type="EMBL" id="KFQ32268.1"/>
    </source>
</evidence>
<feature type="non-terminal residue" evidence="2">
    <location>
        <position position="117"/>
    </location>
</feature>